<feature type="compositionally biased region" description="Polar residues" evidence="1">
    <location>
        <begin position="426"/>
        <end position="438"/>
    </location>
</feature>
<feature type="compositionally biased region" description="Low complexity" evidence="1">
    <location>
        <begin position="291"/>
        <end position="304"/>
    </location>
</feature>
<organism evidence="2 3">
    <name type="scientific">Apiospora marii</name>
    <dbReference type="NCBI Taxonomy" id="335849"/>
    <lineage>
        <taxon>Eukaryota</taxon>
        <taxon>Fungi</taxon>
        <taxon>Dikarya</taxon>
        <taxon>Ascomycota</taxon>
        <taxon>Pezizomycotina</taxon>
        <taxon>Sordariomycetes</taxon>
        <taxon>Xylariomycetidae</taxon>
        <taxon>Amphisphaeriales</taxon>
        <taxon>Apiosporaceae</taxon>
        <taxon>Apiospora</taxon>
    </lineage>
</organism>
<feature type="compositionally biased region" description="Gly residues" evidence="1">
    <location>
        <begin position="465"/>
        <end position="483"/>
    </location>
</feature>
<dbReference type="EMBL" id="JAQQWI010000002">
    <property type="protein sequence ID" value="KAK8037412.1"/>
    <property type="molecule type" value="Genomic_DNA"/>
</dbReference>
<dbReference type="Proteomes" id="UP001396898">
    <property type="component" value="Unassembled WGS sequence"/>
</dbReference>
<proteinExistence type="predicted"/>
<feature type="compositionally biased region" description="Polar residues" evidence="1">
    <location>
        <begin position="32"/>
        <end position="41"/>
    </location>
</feature>
<accession>A0ABR1SSW5</accession>
<keyword evidence="3" id="KW-1185">Reference proteome</keyword>
<evidence type="ECO:0000313" key="2">
    <source>
        <dbReference type="EMBL" id="KAK8037412.1"/>
    </source>
</evidence>
<feature type="compositionally biased region" description="Acidic residues" evidence="1">
    <location>
        <begin position="440"/>
        <end position="449"/>
    </location>
</feature>
<comment type="caution">
    <text evidence="2">The sequence shown here is derived from an EMBL/GenBank/DDBJ whole genome shotgun (WGS) entry which is preliminary data.</text>
</comment>
<name>A0ABR1SSW5_9PEZI</name>
<feature type="compositionally biased region" description="Basic and acidic residues" evidence="1">
    <location>
        <begin position="42"/>
        <end position="51"/>
    </location>
</feature>
<feature type="region of interest" description="Disordered" evidence="1">
    <location>
        <begin position="275"/>
        <end position="491"/>
    </location>
</feature>
<feature type="compositionally biased region" description="Basic and acidic residues" evidence="1">
    <location>
        <begin position="1"/>
        <end position="12"/>
    </location>
</feature>
<feature type="compositionally biased region" description="Acidic residues" evidence="1">
    <location>
        <begin position="331"/>
        <end position="340"/>
    </location>
</feature>
<evidence type="ECO:0000256" key="1">
    <source>
        <dbReference type="SAM" id="MobiDB-lite"/>
    </source>
</evidence>
<protein>
    <submittedName>
        <fullName evidence="2">Uncharacterized protein</fullName>
    </submittedName>
</protein>
<feature type="compositionally biased region" description="Low complexity" evidence="1">
    <location>
        <begin position="359"/>
        <end position="372"/>
    </location>
</feature>
<reference evidence="2 3" key="1">
    <citation type="submission" date="2023-01" db="EMBL/GenBank/DDBJ databases">
        <title>Analysis of 21 Apiospora genomes using comparative genomics revels a genus with tremendous synthesis potential of carbohydrate active enzymes and secondary metabolites.</title>
        <authorList>
            <person name="Sorensen T."/>
        </authorList>
    </citation>
    <scope>NUCLEOTIDE SEQUENCE [LARGE SCALE GENOMIC DNA]</scope>
    <source>
        <strain evidence="2 3">CBS 20057</strain>
    </source>
</reference>
<gene>
    <name evidence="2" type="ORF">PG991_000758</name>
</gene>
<evidence type="ECO:0000313" key="3">
    <source>
        <dbReference type="Proteomes" id="UP001396898"/>
    </source>
</evidence>
<sequence>MPIVAPHEDAQRDAAPVCGAGLRGGGRRGGNEPQSSGGSLSHEQETQCHGPEPERKALALLSRAVLAEQRPSARIVSFPSVARKSGIPLEHTAIVLITSLRLGTFILRNYVGGTVSVDEARDVLEKHGAIIRLEEISRDVAYSHGIDQGILIEFKNFDPDRDIQATSTCSAGSQVGIIPEHPALVPNEGLLSSIFLDHTRYTTNEPEKKTRTTTRGSLLSRNRITVSGSASGYVFGTISISSSRGINDVLGFKNDKAAKDAFDYTCMKLANMENSMGAGPSTPDGKGGENTPAPSAAKKATPARAQRKRKQAAKEEVGDESPSKRARIGGDDDENEEVYDESGKGERGLVATRPPVELPAPESRPARRAANPYTPRHVENVATEAATPMPSSQLPANPLVSPYPAWPSYGSPAHTTSLLSRKHLSNTRTGIQPSEAGNSDQEEDDDSTSENEMSGQYNNISSNGGRDGGQDGGGPGSRGGRGRPGASNLAA</sequence>
<feature type="region of interest" description="Disordered" evidence="1">
    <location>
        <begin position="1"/>
        <end position="51"/>
    </location>
</feature>